<proteinExistence type="predicted"/>
<dbReference type="AlphaFoldDB" id="A0A517YR21"/>
<keyword evidence="2" id="KW-1185">Reference proteome</keyword>
<protein>
    <submittedName>
        <fullName evidence="1">Uncharacterized protein</fullName>
    </submittedName>
</protein>
<reference evidence="1 2" key="1">
    <citation type="submission" date="2019-02" db="EMBL/GenBank/DDBJ databases">
        <title>Deep-cultivation of Planctomycetes and their phenomic and genomic characterization uncovers novel biology.</title>
        <authorList>
            <person name="Wiegand S."/>
            <person name="Jogler M."/>
            <person name="Boedeker C."/>
            <person name="Pinto D."/>
            <person name="Vollmers J."/>
            <person name="Rivas-Marin E."/>
            <person name="Kohn T."/>
            <person name="Peeters S.H."/>
            <person name="Heuer A."/>
            <person name="Rast P."/>
            <person name="Oberbeckmann S."/>
            <person name="Bunk B."/>
            <person name="Jeske O."/>
            <person name="Meyerdierks A."/>
            <person name="Storesund J.E."/>
            <person name="Kallscheuer N."/>
            <person name="Luecker S."/>
            <person name="Lage O.M."/>
            <person name="Pohl T."/>
            <person name="Merkel B.J."/>
            <person name="Hornburger P."/>
            <person name="Mueller R.-W."/>
            <person name="Bruemmer F."/>
            <person name="Labrenz M."/>
            <person name="Spormann A.M."/>
            <person name="Op den Camp H."/>
            <person name="Overmann J."/>
            <person name="Amann R."/>
            <person name="Jetten M.S.M."/>
            <person name="Mascher T."/>
            <person name="Medema M.H."/>
            <person name="Devos D.P."/>
            <person name="Kaster A.-K."/>
            <person name="Ovreas L."/>
            <person name="Rohde M."/>
            <person name="Galperin M.Y."/>
            <person name="Jogler C."/>
        </authorList>
    </citation>
    <scope>NUCLEOTIDE SEQUENCE [LARGE SCALE GENOMIC DNA]</scope>
    <source>
        <strain evidence="1 2">KS4</strain>
    </source>
</reference>
<dbReference type="Proteomes" id="UP000317369">
    <property type="component" value="Chromosome"/>
</dbReference>
<organism evidence="1 2">
    <name type="scientific">Poriferisphaera corsica</name>
    <dbReference type="NCBI Taxonomy" id="2528020"/>
    <lineage>
        <taxon>Bacteria</taxon>
        <taxon>Pseudomonadati</taxon>
        <taxon>Planctomycetota</taxon>
        <taxon>Phycisphaerae</taxon>
        <taxon>Phycisphaerales</taxon>
        <taxon>Phycisphaeraceae</taxon>
        <taxon>Poriferisphaera</taxon>
    </lineage>
</organism>
<dbReference type="EMBL" id="CP036425">
    <property type="protein sequence ID" value="QDU32669.1"/>
    <property type="molecule type" value="Genomic_DNA"/>
</dbReference>
<sequence length="48" mass="5397">MTKSSMEIMKDVDDACVRKSAVVMFSCCRRIKGKAANWMKAAADYLHV</sequence>
<evidence type="ECO:0000313" key="2">
    <source>
        <dbReference type="Proteomes" id="UP000317369"/>
    </source>
</evidence>
<name>A0A517YR21_9BACT</name>
<gene>
    <name evidence="1" type="ORF">KS4_07030</name>
</gene>
<dbReference type="KEGG" id="pcor:KS4_07030"/>
<accession>A0A517YR21</accession>
<evidence type="ECO:0000313" key="1">
    <source>
        <dbReference type="EMBL" id="QDU32669.1"/>
    </source>
</evidence>